<proteinExistence type="predicted"/>
<reference evidence="2" key="1">
    <citation type="submission" date="2019-08" db="EMBL/GenBank/DDBJ databases">
        <authorList>
            <person name="Kucharzyk K."/>
            <person name="Murdoch R.W."/>
            <person name="Higgins S."/>
            <person name="Loffler F."/>
        </authorList>
    </citation>
    <scope>NUCLEOTIDE SEQUENCE</scope>
</reference>
<accession>A0A645DID0</accession>
<sequence>MDFTSREIRDTEQEEESREELEGLVERQVTVGCWRESANDERIFMISDGSNPVGIYHGEFDPGSEQTLAACLKHAS</sequence>
<feature type="compositionally biased region" description="Basic and acidic residues" evidence="1">
    <location>
        <begin position="1"/>
        <end position="11"/>
    </location>
</feature>
<organism evidence="2">
    <name type="scientific">bioreactor metagenome</name>
    <dbReference type="NCBI Taxonomy" id="1076179"/>
    <lineage>
        <taxon>unclassified sequences</taxon>
        <taxon>metagenomes</taxon>
        <taxon>ecological metagenomes</taxon>
    </lineage>
</organism>
<evidence type="ECO:0000313" key="2">
    <source>
        <dbReference type="EMBL" id="MPM88985.1"/>
    </source>
</evidence>
<feature type="region of interest" description="Disordered" evidence="1">
    <location>
        <begin position="1"/>
        <end position="22"/>
    </location>
</feature>
<comment type="caution">
    <text evidence="2">The sequence shown here is derived from an EMBL/GenBank/DDBJ whole genome shotgun (WGS) entry which is preliminary data.</text>
</comment>
<name>A0A645DID0_9ZZZZ</name>
<dbReference type="AlphaFoldDB" id="A0A645DID0"/>
<protein>
    <submittedName>
        <fullName evidence="2">Uncharacterized protein</fullName>
    </submittedName>
</protein>
<gene>
    <name evidence="2" type="ORF">SDC9_136093</name>
</gene>
<dbReference type="EMBL" id="VSSQ01036490">
    <property type="protein sequence ID" value="MPM88985.1"/>
    <property type="molecule type" value="Genomic_DNA"/>
</dbReference>
<evidence type="ECO:0000256" key="1">
    <source>
        <dbReference type="SAM" id="MobiDB-lite"/>
    </source>
</evidence>